<feature type="region of interest" description="Disordered" evidence="1">
    <location>
        <begin position="1"/>
        <end position="26"/>
    </location>
</feature>
<protein>
    <submittedName>
        <fullName evidence="2">Uncharacterized protein</fullName>
    </submittedName>
</protein>
<dbReference type="Proteomes" id="UP000662111">
    <property type="component" value="Unassembled WGS sequence"/>
</dbReference>
<organism evidence="2 3">
    <name type="scientific">Ornithinimicrobium pekingense</name>
    <dbReference type="NCBI Taxonomy" id="384677"/>
    <lineage>
        <taxon>Bacteria</taxon>
        <taxon>Bacillati</taxon>
        <taxon>Actinomycetota</taxon>
        <taxon>Actinomycetes</taxon>
        <taxon>Micrococcales</taxon>
        <taxon>Ornithinimicrobiaceae</taxon>
        <taxon>Ornithinimicrobium</taxon>
    </lineage>
</organism>
<keyword evidence="3" id="KW-1185">Reference proteome</keyword>
<evidence type="ECO:0000313" key="3">
    <source>
        <dbReference type="Proteomes" id="UP000662111"/>
    </source>
</evidence>
<dbReference type="EMBL" id="BMLB01000007">
    <property type="protein sequence ID" value="GGK79422.1"/>
    <property type="molecule type" value="Genomic_DNA"/>
</dbReference>
<comment type="caution">
    <text evidence="2">The sequence shown here is derived from an EMBL/GenBank/DDBJ whole genome shotgun (WGS) entry which is preliminary data.</text>
</comment>
<evidence type="ECO:0000256" key="1">
    <source>
        <dbReference type="SAM" id="MobiDB-lite"/>
    </source>
</evidence>
<name>A0ABQ2FB22_9MICO</name>
<proteinExistence type="predicted"/>
<feature type="compositionally biased region" description="Polar residues" evidence="1">
    <location>
        <begin position="75"/>
        <end position="87"/>
    </location>
</feature>
<evidence type="ECO:0000313" key="2">
    <source>
        <dbReference type="EMBL" id="GGK79422.1"/>
    </source>
</evidence>
<reference evidence="3" key="1">
    <citation type="journal article" date="2019" name="Int. J. Syst. Evol. Microbiol.">
        <title>The Global Catalogue of Microorganisms (GCM) 10K type strain sequencing project: providing services to taxonomists for standard genome sequencing and annotation.</title>
        <authorList>
            <consortium name="The Broad Institute Genomics Platform"/>
            <consortium name="The Broad Institute Genome Sequencing Center for Infectious Disease"/>
            <person name="Wu L."/>
            <person name="Ma J."/>
        </authorList>
    </citation>
    <scope>NUCLEOTIDE SEQUENCE [LARGE SCALE GENOMIC DNA]</scope>
    <source>
        <strain evidence="3">CGMCC 1.5362</strain>
    </source>
</reference>
<feature type="compositionally biased region" description="Basic and acidic residues" evidence="1">
    <location>
        <begin position="1"/>
        <end position="10"/>
    </location>
</feature>
<accession>A0ABQ2FB22</accession>
<sequence>MSTTKADDLWRGTSDTGSAVRARAATTPAQRLEWLEESLLLAQASGALARDRARRQRQAEEWARLAAASAKAATSPHTSGSSTEASR</sequence>
<gene>
    <name evidence="2" type="ORF">GCM10011509_29910</name>
</gene>
<feature type="region of interest" description="Disordered" evidence="1">
    <location>
        <begin position="66"/>
        <end position="87"/>
    </location>
</feature>